<dbReference type="Gramene" id="rna-AYBTSS11_LOCUS27169">
    <property type="protein sequence ID" value="CAJ1975073.1"/>
    <property type="gene ID" value="gene-AYBTSS11_LOCUS27169"/>
</dbReference>
<dbReference type="EMBL" id="OY731406">
    <property type="protein sequence ID" value="CAJ1975073.1"/>
    <property type="molecule type" value="Genomic_DNA"/>
</dbReference>
<gene>
    <name evidence="1" type="ORF">AYBTSS11_LOCUS27169</name>
</gene>
<name>A0AA86SXX9_9FABA</name>
<keyword evidence="2" id="KW-1185">Reference proteome</keyword>
<protein>
    <submittedName>
        <fullName evidence="1">Uncharacterized protein</fullName>
    </submittedName>
</protein>
<accession>A0AA86SXX9</accession>
<proteinExistence type="predicted"/>
<dbReference type="AlphaFoldDB" id="A0AA86SXX9"/>
<sequence length="56" mass="6421">MAERVEIEDRRGKNDHMLEGLWHMKVSWGAMVVRGVVNGVVSELDERKEGRGKDMP</sequence>
<evidence type="ECO:0000313" key="2">
    <source>
        <dbReference type="Proteomes" id="UP001189624"/>
    </source>
</evidence>
<evidence type="ECO:0000313" key="1">
    <source>
        <dbReference type="EMBL" id="CAJ1975073.1"/>
    </source>
</evidence>
<reference evidence="1" key="1">
    <citation type="submission" date="2023-10" db="EMBL/GenBank/DDBJ databases">
        <authorList>
            <person name="Domelevo Entfellner J.-B."/>
        </authorList>
    </citation>
    <scope>NUCLEOTIDE SEQUENCE</scope>
</reference>
<organism evidence="1 2">
    <name type="scientific">Sphenostylis stenocarpa</name>
    <dbReference type="NCBI Taxonomy" id="92480"/>
    <lineage>
        <taxon>Eukaryota</taxon>
        <taxon>Viridiplantae</taxon>
        <taxon>Streptophyta</taxon>
        <taxon>Embryophyta</taxon>
        <taxon>Tracheophyta</taxon>
        <taxon>Spermatophyta</taxon>
        <taxon>Magnoliopsida</taxon>
        <taxon>eudicotyledons</taxon>
        <taxon>Gunneridae</taxon>
        <taxon>Pentapetalae</taxon>
        <taxon>rosids</taxon>
        <taxon>fabids</taxon>
        <taxon>Fabales</taxon>
        <taxon>Fabaceae</taxon>
        <taxon>Papilionoideae</taxon>
        <taxon>50 kb inversion clade</taxon>
        <taxon>NPAAA clade</taxon>
        <taxon>indigoferoid/millettioid clade</taxon>
        <taxon>Phaseoleae</taxon>
        <taxon>Sphenostylis</taxon>
    </lineage>
</organism>
<dbReference type="Proteomes" id="UP001189624">
    <property type="component" value="Chromosome 9"/>
</dbReference>